<comment type="cofactor">
    <cofactor evidence="1 19">
        <name>FAD</name>
        <dbReference type="ChEBI" id="CHEBI:57692"/>
    </cofactor>
</comment>
<evidence type="ECO:0000256" key="7">
    <source>
        <dbReference type="ARBA" id="ARBA00022490"/>
    </source>
</evidence>
<comment type="subcellular location">
    <subcellularLocation>
        <location evidence="3 19">Cytoplasm</location>
    </subcellularLocation>
</comment>
<evidence type="ECO:0000256" key="8">
    <source>
        <dbReference type="ARBA" id="ARBA00022618"/>
    </source>
</evidence>
<keyword evidence="15 19" id="KW-0131">Cell cycle</keyword>
<dbReference type="SUPFAM" id="SSF56176">
    <property type="entry name" value="FAD-binding/transporter-associated domain-like"/>
    <property type="match status" value="1"/>
</dbReference>
<dbReference type="InterPro" id="IPR003170">
    <property type="entry name" value="MurB"/>
</dbReference>
<dbReference type="InterPro" id="IPR036635">
    <property type="entry name" value="MurB_C_sf"/>
</dbReference>
<keyword evidence="9 19" id="KW-0285">Flavoprotein</keyword>
<reference evidence="21" key="2">
    <citation type="journal article" date="2021" name="PeerJ">
        <title>Extensive microbial diversity within the chicken gut microbiome revealed by metagenomics and culture.</title>
        <authorList>
            <person name="Gilroy R."/>
            <person name="Ravi A."/>
            <person name="Getino M."/>
            <person name="Pursley I."/>
            <person name="Horton D.L."/>
            <person name="Alikhan N.F."/>
            <person name="Baker D."/>
            <person name="Gharbi K."/>
            <person name="Hall N."/>
            <person name="Watson M."/>
            <person name="Adriaenssens E.M."/>
            <person name="Foster-Nyarko E."/>
            <person name="Jarju S."/>
            <person name="Secka A."/>
            <person name="Antonio M."/>
            <person name="Oren A."/>
            <person name="Chaudhuri R.R."/>
            <person name="La Ragione R."/>
            <person name="Hildebrand F."/>
            <person name="Pallen M.J."/>
        </authorList>
    </citation>
    <scope>NUCLEOTIDE SEQUENCE</scope>
    <source>
        <strain evidence="21">20514</strain>
    </source>
</reference>
<evidence type="ECO:0000256" key="2">
    <source>
        <dbReference type="ARBA" id="ARBA00003921"/>
    </source>
</evidence>
<evidence type="ECO:0000256" key="10">
    <source>
        <dbReference type="ARBA" id="ARBA00022827"/>
    </source>
</evidence>
<evidence type="ECO:0000256" key="4">
    <source>
        <dbReference type="ARBA" id="ARBA00004752"/>
    </source>
</evidence>
<protein>
    <recommendedName>
        <fullName evidence="6 19">UDP-N-acetylenolpyruvoylglucosamine reductase</fullName>
        <ecNumber evidence="5 19">1.3.1.98</ecNumber>
    </recommendedName>
    <alternativeName>
        <fullName evidence="17 19">UDP-N-acetylmuramate dehydrogenase</fullName>
    </alternativeName>
</protein>
<dbReference type="Gene3D" id="3.30.465.10">
    <property type="match status" value="1"/>
</dbReference>
<keyword evidence="14 19" id="KW-0560">Oxidoreductase</keyword>
<name>A0A9D9EKV6_9BACT</name>
<dbReference type="GO" id="GO:0009252">
    <property type="term" value="P:peptidoglycan biosynthetic process"/>
    <property type="evidence" value="ECO:0007669"/>
    <property type="project" value="UniProtKB-UniRule"/>
</dbReference>
<dbReference type="GO" id="GO:0071555">
    <property type="term" value="P:cell wall organization"/>
    <property type="evidence" value="ECO:0007669"/>
    <property type="project" value="UniProtKB-KW"/>
</dbReference>
<dbReference type="EC" id="1.3.1.98" evidence="5 19"/>
<comment type="catalytic activity">
    <reaction evidence="18 19">
        <text>UDP-N-acetyl-alpha-D-muramate + NADP(+) = UDP-N-acetyl-3-O-(1-carboxyvinyl)-alpha-D-glucosamine + NADPH + H(+)</text>
        <dbReference type="Rhea" id="RHEA:12248"/>
        <dbReference type="ChEBI" id="CHEBI:15378"/>
        <dbReference type="ChEBI" id="CHEBI:57783"/>
        <dbReference type="ChEBI" id="CHEBI:58349"/>
        <dbReference type="ChEBI" id="CHEBI:68483"/>
        <dbReference type="ChEBI" id="CHEBI:70757"/>
        <dbReference type="EC" id="1.3.1.98"/>
    </reaction>
</comment>
<dbReference type="InterPro" id="IPR016166">
    <property type="entry name" value="FAD-bd_PCMH"/>
</dbReference>
<keyword evidence="16 19" id="KW-0961">Cell wall biogenesis/degradation</keyword>
<evidence type="ECO:0000256" key="13">
    <source>
        <dbReference type="ARBA" id="ARBA00022984"/>
    </source>
</evidence>
<comment type="pathway">
    <text evidence="4 19">Cell wall biogenesis; peptidoglycan biosynthesis.</text>
</comment>
<evidence type="ECO:0000256" key="16">
    <source>
        <dbReference type="ARBA" id="ARBA00023316"/>
    </source>
</evidence>
<keyword evidence="13 19" id="KW-0573">Peptidoglycan synthesis</keyword>
<dbReference type="Pfam" id="PF01565">
    <property type="entry name" value="FAD_binding_4"/>
    <property type="match status" value="1"/>
</dbReference>
<keyword evidence="10 19" id="KW-0274">FAD</keyword>
<dbReference type="NCBIfam" id="TIGR00179">
    <property type="entry name" value="murB"/>
    <property type="match status" value="1"/>
</dbReference>
<dbReference type="SUPFAM" id="SSF56194">
    <property type="entry name" value="Uridine diphospho-N-Acetylenolpyruvylglucosamine reductase, MurB, C-terminal domain"/>
    <property type="match status" value="1"/>
</dbReference>
<dbReference type="Pfam" id="PF02873">
    <property type="entry name" value="MurB_C"/>
    <property type="match status" value="1"/>
</dbReference>
<dbReference type="HAMAP" id="MF_00037">
    <property type="entry name" value="MurB"/>
    <property type="match status" value="1"/>
</dbReference>
<dbReference type="GO" id="GO:0008360">
    <property type="term" value="P:regulation of cell shape"/>
    <property type="evidence" value="ECO:0007669"/>
    <property type="project" value="UniProtKB-KW"/>
</dbReference>
<comment type="caution">
    <text evidence="21">The sequence shown here is derived from an EMBL/GenBank/DDBJ whole genome shotgun (WGS) entry which is preliminary data.</text>
</comment>
<dbReference type="GO" id="GO:0008762">
    <property type="term" value="F:UDP-N-acetylmuramate dehydrogenase activity"/>
    <property type="evidence" value="ECO:0007669"/>
    <property type="project" value="UniProtKB-UniRule"/>
</dbReference>
<evidence type="ECO:0000256" key="17">
    <source>
        <dbReference type="ARBA" id="ARBA00031026"/>
    </source>
</evidence>
<reference evidence="21" key="1">
    <citation type="submission" date="2020-10" db="EMBL/GenBank/DDBJ databases">
        <authorList>
            <person name="Gilroy R."/>
        </authorList>
    </citation>
    <scope>NUCLEOTIDE SEQUENCE</scope>
    <source>
        <strain evidence="21">20514</strain>
    </source>
</reference>
<feature type="active site" evidence="19">
    <location>
        <position position="348"/>
    </location>
</feature>
<dbReference type="GO" id="GO:0071949">
    <property type="term" value="F:FAD binding"/>
    <property type="evidence" value="ECO:0007669"/>
    <property type="project" value="InterPro"/>
</dbReference>
<dbReference type="Proteomes" id="UP000810252">
    <property type="component" value="Unassembled WGS sequence"/>
</dbReference>
<dbReference type="NCBIfam" id="NF000755">
    <property type="entry name" value="PRK00046.1"/>
    <property type="match status" value="1"/>
</dbReference>
<keyword evidence="7 19" id="KW-0963">Cytoplasm</keyword>
<evidence type="ECO:0000256" key="15">
    <source>
        <dbReference type="ARBA" id="ARBA00023306"/>
    </source>
</evidence>
<evidence type="ECO:0000256" key="12">
    <source>
        <dbReference type="ARBA" id="ARBA00022960"/>
    </source>
</evidence>
<dbReference type="PROSITE" id="PS51387">
    <property type="entry name" value="FAD_PCMH"/>
    <property type="match status" value="1"/>
</dbReference>
<keyword evidence="8 19" id="KW-0132">Cell division</keyword>
<evidence type="ECO:0000256" key="6">
    <source>
        <dbReference type="ARBA" id="ARBA00015188"/>
    </source>
</evidence>
<dbReference type="InterPro" id="IPR011601">
    <property type="entry name" value="MurB_C"/>
</dbReference>
<evidence type="ECO:0000256" key="18">
    <source>
        <dbReference type="ARBA" id="ARBA00048914"/>
    </source>
</evidence>
<dbReference type="InterPro" id="IPR006094">
    <property type="entry name" value="Oxid_FAD_bind_N"/>
</dbReference>
<comment type="function">
    <text evidence="2 19">Cell wall formation.</text>
</comment>
<evidence type="ECO:0000256" key="1">
    <source>
        <dbReference type="ARBA" id="ARBA00001974"/>
    </source>
</evidence>
<evidence type="ECO:0000313" key="21">
    <source>
        <dbReference type="EMBL" id="MBO8449344.1"/>
    </source>
</evidence>
<keyword evidence="12 19" id="KW-0133">Cell shape</keyword>
<sequence>MDLKSHYSLKRHNTFGMDVSCACFASYSSAEELVEFFAGGGQYSLPRPFLHIGGGSNLLFTGDFPGTVFHSGIRFIRELPEKDGMVRIEVGAGTVWDEVCEWCAVHGLWGIENLSGIPGETGAAAVQNIGAYGAEFKDVVSEIRCFDAVTCSVRPIRKADCRYGYRDSAFKQSAKGRYIVTSVVLEFSREAGPELGYGQVEAEVRKVMEGIPGAPLTPRIVRSVILDIRGSKLPDPSETGNAGSFFKNPVVPRPFYEKVANYALSKYGPDYRVPHFDAGSGFVKIPAAWLIEQCGWKGYREGNAGVYGKQPLVLVNVTGKASPGEIIALERKITASVQDIFGITLVPEVEYV</sequence>
<dbReference type="PANTHER" id="PTHR21071">
    <property type="entry name" value="UDP-N-ACETYLENOLPYRUVOYLGLUCOSAMINE REDUCTASE"/>
    <property type="match status" value="1"/>
</dbReference>
<organism evidence="21 22">
    <name type="scientific">Candidatus Cryptobacteroides merdigallinarum</name>
    <dbReference type="NCBI Taxonomy" id="2840770"/>
    <lineage>
        <taxon>Bacteria</taxon>
        <taxon>Pseudomonadati</taxon>
        <taxon>Bacteroidota</taxon>
        <taxon>Bacteroidia</taxon>
        <taxon>Bacteroidales</taxon>
        <taxon>Candidatus Cryptobacteroides</taxon>
    </lineage>
</organism>
<dbReference type="InterPro" id="IPR036318">
    <property type="entry name" value="FAD-bd_PCMH-like_sf"/>
</dbReference>
<dbReference type="AlphaFoldDB" id="A0A9D9EKV6"/>
<dbReference type="GO" id="GO:0051301">
    <property type="term" value="P:cell division"/>
    <property type="evidence" value="ECO:0007669"/>
    <property type="project" value="UniProtKB-KW"/>
</dbReference>
<comment type="similarity">
    <text evidence="19">Belongs to the MurB family.</text>
</comment>
<feature type="active site" evidence="19">
    <location>
        <position position="166"/>
    </location>
</feature>
<gene>
    <name evidence="19 21" type="primary">murB</name>
    <name evidence="21" type="ORF">IAC29_08750</name>
</gene>
<dbReference type="InterPro" id="IPR016167">
    <property type="entry name" value="FAD-bd_PCMH_sub1"/>
</dbReference>
<evidence type="ECO:0000256" key="14">
    <source>
        <dbReference type="ARBA" id="ARBA00023002"/>
    </source>
</evidence>
<dbReference type="EMBL" id="JADIMQ010000123">
    <property type="protein sequence ID" value="MBO8449344.1"/>
    <property type="molecule type" value="Genomic_DNA"/>
</dbReference>
<keyword evidence="11 19" id="KW-0521">NADP</keyword>
<dbReference type="GO" id="GO:0005829">
    <property type="term" value="C:cytosol"/>
    <property type="evidence" value="ECO:0007669"/>
    <property type="project" value="TreeGrafter"/>
</dbReference>
<proteinExistence type="inferred from homology"/>
<evidence type="ECO:0000313" key="22">
    <source>
        <dbReference type="Proteomes" id="UP000810252"/>
    </source>
</evidence>
<feature type="active site" description="Proton donor" evidence="19">
    <location>
        <position position="244"/>
    </location>
</feature>
<evidence type="ECO:0000259" key="20">
    <source>
        <dbReference type="PROSITE" id="PS51387"/>
    </source>
</evidence>
<dbReference type="Gene3D" id="3.30.43.10">
    <property type="entry name" value="Uridine Diphospho-n-acetylenolpyruvylglucosamine Reductase, domain 2"/>
    <property type="match status" value="1"/>
</dbReference>
<dbReference type="PANTHER" id="PTHR21071:SF4">
    <property type="entry name" value="UDP-N-ACETYLENOLPYRUVOYLGLUCOSAMINE REDUCTASE"/>
    <property type="match status" value="1"/>
</dbReference>
<evidence type="ECO:0000256" key="3">
    <source>
        <dbReference type="ARBA" id="ARBA00004496"/>
    </source>
</evidence>
<evidence type="ECO:0000256" key="11">
    <source>
        <dbReference type="ARBA" id="ARBA00022857"/>
    </source>
</evidence>
<dbReference type="InterPro" id="IPR016169">
    <property type="entry name" value="FAD-bd_PCMH_sub2"/>
</dbReference>
<evidence type="ECO:0000256" key="5">
    <source>
        <dbReference type="ARBA" id="ARBA00012518"/>
    </source>
</evidence>
<accession>A0A9D9EKV6</accession>
<feature type="domain" description="FAD-binding PCMH-type" evidence="20">
    <location>
        <begin position="17"/>
        <end position="190"/>
    </location>
</feature>
<evidence type="ECO:0000256" key="9">
    <source>
        <dbReference type="ARBA" id="ARBA00022630"/>
    </source>
</evidence>
<dbReference type="Gene3D" id="3.90.78.10">
    <property type="entry name" value="UDP-N-acetylenolpyruvoylglucosamine reductase, C-terminal domain"/>
    <property type="match status" value="1"/>
</dbReference>
<evidence type="ECO:0000256" key="19">
    <source>
        <dbReference type="HAMAP-Rule" id="MF_00037"/>
    </source>
</evidence>